<sequence>MTRGDLIPCHIVINRDWESVDHRLFYDYFIENPWYNNQMFRRHFWMGKSLFIRIVEKVEAPNNYFVQRIDSVGRLGLSSLSAVFRMLAYGCPTDVTDEYIKIEESTTIESLKRFFRAVVEEFTGEYLRSPNATYVARLLRIDKDSGFP</sequence>
<keyword evidence="2" id="KW-1185">Reference proteome</keyword>
<gene>
    <name evidence="1" type="ORF">Ddye_006117</name>
</gene>
<evidence type="ECO:0000313" key="2">
    <source>
        <dbReference type="Proteomes" id="UP001280121"/>
    </source>
</evidence>
<evidence type="ECO:0000313" key="1">
    <source>
        <dbReference type="EMBL" id="KAK2659584.1"/>
    </source>
</evidence>
<dbReference type="PANTHER" id="PTHR47150:SF7">
    <property type="entry name" value="NUCLEASE"/>
    <property type="match status" value="1"/>
</dbReference>
<accession>A0AAD9XHK3</accession>
<organism evidence="1 2">
    <name type="scientific">Dipteronia dyeriana</name>
    <dbReference type="NCBI Taxonomy" id="168575"/>
    <lineage>
        <taxon>Eukaryota</taxon>
        <taxon>Viridiplantae</taxon>
        <taxon>Streptophyta</taxon>
        <taxon>Embryophyta</taxon>
        <taxon>Tracheophyta</taxon>
        <taxon>Spermatophyta</taxon>
        <taxon>Magnoliopsida</taxon>
        <taxon>eudicotyledons</taxon>
        <taxon>Gunneridae</taxon>
        <taxon>Pentapetalae</taxon>
        <taxon>rosids</taxon>
        <taxon>malvids</taxon>
        <taxon>Sapindales</taxon>
        <taxon>Sapindaceae</taxon>
        <taxon>Hippocastanoideae</taxon>
        <taxon>Acereae</taxon>
        <taxon>Dipteronia</taxon>
    </lineage>
</organism>
<dbReference type="Proteomes" id="UP001280121">
    <property type="component" value="Unassembled WGS sequence"/>
</dbReference>
<dbReference type="EMBL" id="JANJYI010000002">
    <property type="protein sequence ID" value="KAK2659584.1"/>
    <property type="molecule type" value="Genomic_DNA"/>
</dbReference>
<dbReference type="AlphaFoldDB" id="A0AAD9XHK3"/>
<reference evidence="1" key="1">
    <citation type="journal article" date="2023" name="Plant J.">
        <title>Genome sequences and population genomics provide insights into the demographic history, inbreeding, and mutation load of two 'living fossil' tree species of Dipteronia.</title>
        <authorList>
            <person name="Feng Y."/>
            <person name="Comes H.P."/>
            <person name="Chen J."/>
            <person name="Zhu S."/>
            <person name="Lu R."/>
            <person name="Zhang X."/>
            <person name="Li P."/>
            <person name="Qiu J."/>
            <person name="Olsen K.M."/>
            <person name="Qiu Y."/>
        </authorList>
    </citation>
    <scope>NUCLEOTIDE SEQUENCE</scope>
    <source>
        <strain evidence="1">KIB01</strain>
    </source>
</reference>
<proteinExistence type="predicted"/>
<protein>
    <submittedName>
        <fullName evidence="1">Uncharacterized protein</fullName>
    </submittedName>
</protein>
<comment type="caution">
    <text evidence="1">The sequence shown here is derived from an EMBL/GenBank/DDBJ whole genome shotgun (WGS) entry which is preliminary data.</text>
</comment>
<dbReference type="PANTHER" id="PTHR47150">
    <property type="entry name" value="OS12G0169200 PROTEIN"/>
    <property type="match status" value="1"/>
</dbReference>
<name>A0AAD9XHK3_9ROSI</name>